<dbReference type="EMBL" id="ASPP01002739">
    <property type="protein sequence ID" value="ETO34246.1"/>
    <property type="molecule type" value="Genomic_DNA"/>
</dbReference>
<organism evidence="1 2">
    <name type="scientific">Reticulomyxa filosa</name>
    <dbReference type="NCBI Taxonomy" id="46433"/>
    <lineage>
        <taxon>Eukaryota</taxon>
        <taxon>Sar</taxon>
        <taxon>Rhizaria</taxon>
        <taxon>Retaria</taxon>
        <taxon>Foraminifera</taxon>
        <taxon>Monothalamids</taxon>
        <taxon>Reticulomyxidae</taxon>
        <taxon>Reticulomyxa</taxon>
    </lineage>
</organism>
<dbReference type="Proteomes" id="UP000023152">
    <property type="component" value="Unassembled WGS sequence"/>
</dbReference>
<name>X6P7T2_RETFI</name>
<proteinExistence type="predicted"/>
<evidence type="ECO:0000313" key="2">
    <source>
        <dbReference type="Proteomes" id="UP000023152"/>
    </source>
</evidence>
<comment type="caution">
    <text evidence="1">The sequence shown here is derived from an EMBL/GenBank/DDBJ whole genome shotgun (WGS) entry which is preliminary data.</text>
</comment>
<dbReference type="AlphaFoldDB" id="X6P7T2"/>
<dbReference type="OrthoDB" id="9990006at2759"/>
<evidence type="ECO:0000313" key="1">
    <source>
        <dbReference type="EMBL" id="ETO34246.1"/>
    </source>
</evidence>
<protein>
    <submittedName>
        <fullName evidence="1">Uncharacterized protein</fullName>
    </submittedName>
</protein>
<keyword evidence="2" id="KW-1185">Reference proteome</keyword>
<gene>
    <name evidence="1" type="ORF">RFI_02848</name>
</gene>
<accession>X6P7T2</accession>
<sequence>EFNSFNILWKDDYTRTHKEPLNPYLTTLKQGVQHFKEKLKQIEHFIKGTDELIHFKYELDNIRLYNDNEDILLHDIYKYVPNYPNIQIFWKIKGHFMVPYKRLINIEKGLLKGPDIEFEQPNEKSKFNPLLYECDVQKLKIMQSILRFKLPQNDQLHNLLHEIIMNGYLCDLITPQTGNKKDEQRLHKYIKKQIHFNKKNPNELILNDKILTILNELKIIYHDDIHKQMGYPLQPWNICAILLYCGKSCNVQFSYDQIKYKHDRWCYLDYYLQEAIMVLHNHEKFEEHETELYCGLKSVRLENIEEIKSGFFISHVSTSDDIEVAKMYRSGQGCILHFHPSMRRSPYIISCDVSWISPFEHEREILFSRSFTCFFFDEKMHKEECGWNAKIEEQDEYTQMILLTWAPHDQYFQQIMQISEKWNHSVDLNLIYVILLSAQEIMTFANVNINEIVHLGLKNFQTWKNRNTEYETKINEFMEHRCCNHDINLLSIWFRDCINYKKEFTAIEFATLNIIHNGLPFIEKDKIKWLENKKK</sequence>
<reference evidence="1 2" key="1">
    <citation type="journal article" date="2013" name="Curr. Biol.">
        <title>The Genome of the Foraminiferan Reticulomyxa filosa.</title>
        <authorList>
            <person name="Glockner G."/>
            <person name="Hulsmann N."/>
            <person name="Schleicher M."/>
            <person name="Noegel A.A."/>
            <person name="Eichinger L."/>
            <person name="Gallinger C."/>
            <person name="Pawlowski J."/>
            <person name="Sierra R."/>
            <person name="Euteneuer U."/>
            <person name="Pillet L."/>
            <person name="Moustafa A."/>
            <person name="Platzer M."/>
            <person name="Groth M."/>
            <person name="Szafranski K."/>
            <person name="Schliwa M."/>
        </authorList>
    </citation>
    <scope>NUCLEOTIDE SEQUENCE [LARGE SCALE GENOMIC DNA]</scope>
</reference>
<feature type="non-terminal residue" evidence="1">
    <location>
        <position position="1"/>
    </location>
</feature>